<evidence type="ECO:0000256" key="1">
    <source>
        <dbReference type="SAM" id="MobiDB-lite"/>
    </source>
</evidence>
<feature type="non-terminal residue" evidence="3">
    <location>
        <position position="379"/>
    </location>
</feature>
<name>A0A080ZZ42_PHYNI</name>
<dbReference type="PROSITE" id="PS50994">
    <property type="entry name" value="INTEGRASE"/>
    <property type="match status" value="1"/>
</dbReference>
<evidence type="ECO:0000313" key="3">
    <source>
        <dbReference type="EMBL" id="ETO71903.1"/>
    </source>
</evidence>
<dbReference type="Proteomes" id="UP000028582">
    <property type="component" value="Unassembled WGS sequence"/>
</dbReference>
<proteinExistence type="predicted"/>
<dbReference type="InterPro" id="IPR012337">
    <property type="entry name" value="RNaseH-like_sf"/>
</dbReference>
<dbReference type="SUPFAM" id="SSF53098">
    <property type="entry name" value="Ribonuclease H-like"/>
    <property type="match status" value="1"/>
</dbReference>
<feature type="compositionally biased region" description="Basic residues" evidence="1">
    <location>
        <begin position="181"/>
        <end position="196"/>
    </location>
</feature>
<dbReference type="InterPro" id="IPR001584">
    <property type="entry name" value="Integrase_cat-core"/>
</dbReference>
<dbReference type="GO" id="GO:0015074">
    <property type="term" value="P:DNA integration"/>
    <property type="evidence" value="ECO:0007669"/>
    <property type="project" value="InterPro"/>
</dbReference>
<evidence type="ECO:0000259" key="2">
    <source>
        <dbReference type="PROSITE" id="PS50994"/>
    </source>
</evidence>
<dbReference type="InterPro" id="IPR036397">
    <property type="entry name" value="RNaseH_sf"/>
</dbReference>
<dbReference type="InterPro" id="IPR050951">
    <property type="entry name" value="Retrovirus_Pol_polyprotein"/>
</dbReference>
<comment type="caution">
    <text evidence="3">The sequence shown here is derived from an EMBL/GenBank/DDBJ whole genome shotgun (WGS) entry which is preliminary data.</text>
</comment>
<dbReference type="Gene3D" id="3.30.420.10">
    <property type="entry name" value="Ribonuclease H-like superfamily/Ribonuclease H"/>
    <property type="match status" value="1"/>
</dbReference>
<dbReference type="AlphaFoldDB" id="A0A080ZZ42"/>
<feature type="compositionally biased region" description="Low complexity" evidence="1">
    <location>
        <begin position="205"/>
        <end position="215"/>
    </location>
</feature>
<dbReference type="PANTHER" id="PTHR37984:SF5">
    <property type="entry name" value="PROTEIN NYNRIN-LIKE"/>
    <property type="match status" value="1"/>
</dbReference>
<dbReference type="EMBL" id="ANJA01002128">
    <property type="protein sequence ID" value="ETO71903.1"/>
    <property type="molecule type" value="Genomic_DNA"/>
</dbReference>
<evidence type="ECO:0000313" key="4">
    <source>
        <dbReference type="Proteomes" id="UP000028582"/>
    </source>
</evidence>
<dbReference type="GO" id="GO:0003676">
    <property type="term" value="F:nucleic acid binding"/>
    <property type="evidence" value="ECO:0007669"/>
    <property type="project" value="InterPro"/>
</dbReference>
<dbReference type="PANTHER" id="PTHR37984">
    <property type="entry name" value="PROTEIN CBG26694"/>
    <property type="match status" value="1"/>
</dbReference>
<reference evidence="3 4" key="1">
    <citation type="submission" date="2013-11" db="EMBL/GenBank/DDBJ databases">
        <title>The Genome Sequence of Phytophthora parasitica P1976.</title>
        <authorList>
            <consortium name="The Broad Institute Genomics Platform"/>
            <person name="Russ C."/>
            <person name="Tyler B."/>
            <person name="Panabieres F."/>
            <person name="Shan W."/>
            <person name="Tripathy S."/>
            <person name="Grunwald N."/>
            <person name="Machado M."/>
            <person name="Johnson C.S."/>
            <person name="Walker B."/>
            <person name="Young S."/>
            <person name="Zeng Q."/>
            <person name="Gargeya S."/>
            <person name="Fitzgerald M."/>
            <person name="Haas B."/>
            <person name="Abouelleil A."/>
            <person name="Allen A.W."/>
            <person name="Alvarado L."/>
            <person name="Arachchi H.M."/>
            <person name="Berlin A.M."/>
            <person name="Chapman S.B."/>
            <person name="Gainer-Dewar J."/>
            <person name="Goldberg J."/>
            <person name="Griggs A."/>
            <person name="Gujja S."/>
            <person name="Hansen M."/>
            <person name="Howarth C."/>
            <person name="Imamovic A."/>
            <person name="Ireland A."/>
            <person name="Larimer J."/>
            <person name="McCowan C."/>
            <person name="Murphy C."/>
            <person name="Pearson M."/>
            <person name="Poon T.W."/>
            <person name="Priest M."/>
            <person name="Roberts A."/>
            <person name="Saif S."/>
            <person name="Shea T."/>
            <person name="Sisk P."/>
            <person name="Sykes S."/>
            <person name="Wortman J."/>
            <person name="Nusbaum C."/>
            <person name="Birren B."/>
        </authorList>
    </citation>
    <scope>NUCLEOTIDE SEQUENCE [LARGE SCALE GENOMIC DNA]</scope>
    <source>
        <strain evidence="3 4">P1976</strain>
    </source>
</reference>
<feature type="domain" description="Integrase catalytic" evidence="2">
    <location>
        <begin position="274"/>
        <end position="362"/>
    </location>
</feature>
<sequence>MQTRSSNANSADPPAYFVMEEDLKPWELYSLYGAEEPETLDRMKGFFTRYRAIRGKATNFAYTHDALQRSWCSFIRRWNAARREGLSFTSWLEDREGNRSNHAIGELRERVCQLAQREWRICYVHLVEGCANCSETRDRPTRTEWEHQLELWSLSEVERQAIGRYDRSRSQLEQAEIRNTLHRRGSHQRWHPRSRSRSRDRSHSQRQQSRSRSRASLVVVHHVGNIFKPATTWLPRVISWRVVKPADTIMFFATTGTTTTHIVVDKSLHDPAFVNRRPRFTSAFWSHLFKLLGTRLLMSTAAHPETDGQTERVNRVLEDVLRSYATLFSSWSDFLPLAEFALINGVHASSGLTPFFVNHPRVPALLAIHRSGDAAGSAL</sequence>
<organism evidence="3 4">
    <name type="scientific">Phytophthora nicotianae P1976</name>
    <dbReference type="NCBI Taxonomy" id="1317066"/>
    <lineage>
        <taxon>Eukaryota</taxon>
        <taxon>Sar</taxon>
        <taxon>Stramenopiles</taxon>
        <taxon>Oomycota</taxon>
        <taxon>Peronosporomycetes</taxon>
        <taxon>Peronosporales</taxon>
        <taxon>Peronosporaceae</taxon>
        <taxon>Phytophthora</taxon>
    </lineage>
</organism>
<feature type="region of interest" description="Disordered" evidence="1">
    <location>
        <begin position="181"/>
        <end position="215"/>
    </location>
</feature>
<accession>A0A080ZZ42</accession>
<gene>
    <name evidence="3" type="ORF">F444_11835</name>
</gene>
<dbReference type="OrthoDB" id="2273864at2759"/>
<protein>
    <recommendedName>
        <fullName evidence="2">Integrase catalytic domain-containing protein</fullName>
    </recommendedName>
</protein>